<accession>A0ABX5XPG7</accession>
<gene>
    <name evidence="4" type="primary">thiD</name>
    <name evidence="4" type="ORF">TBK1r_25790</name>
</gene>
<comment type="pathway">
    <text evidence="1">Cofactor biosynthesis; thiamine diphosphate biosynthesis.</text>
</comment>
<dbReference type="InterPro" id="IPR029056">
    <property type="entry name" value="Ribokinase-like"/>
</dbReference>
<feature type="domain" description="Pyridoxamine kinase/Phosphomethylpyrimidine kinase" evidence="3">
    <location>
        <begin position="30"/>
        <end position="278"/>
    </location>
</feature>
<keyword evidence="4" id="KW-0418">Kinase</keyword>
<dbReference type="PANTHER" id="PTHR20858:SF17">
    <property type="entry name" value="HYDROXYMETHYLPYRIMIDINE_PHOSPHOMETHYLPYRIMIDINE KINASE THI20-RELATED"/>
    <property type="match status" value="1"/>
</dbReference>
<organism evidence="4 5">
    <name type="scientific">Stieleria magnilauensis</name>
    <dbReference type="NCBI Taxonomy" id="2527963"/>
    <lineage>
        <taxon>Bacteria</taxon>
        <taxon>Pseudomonadati</taxon>
        <taxon>Planctomycetota</taxon>
        <taxon>Planctomycetia</taxon>
        <taxon>Pirellulales</taxon>
        <taxon>Pirellulaceae</taxon>
        <taxon>Stieleria</taxon>
    </lineage>
</organism>
<name>A0ABX5XPG7_9BACT</name>
<dbReference type="RefSeq" id="WP_145210741.1">
    <property type="nucleotide sequence ID" value="NZ_CP036432.1"/>
</dbReference>
<proteinExistence type="predicted"/>
<evidence type="ECO:0000259" key="3">
    <source>
        <dbReference type="Pfam" id="PF08543"/>
    </source>
</evidence>
<dbReference type="Pfam" id="PF08543">
    <property type="entry name" value="Phos_pyr_kin"/>
    <property type="match status" value="1"/>
</dbReference>
<dbReference type="InterPro" id="IPR013749">
    <property type="entry name" value="PM/HMP-P_kinase-1"/>
</dbReference>
<dbReference type="Gene3D" id="3.40.1190.20">
    <property type="match status" value="1"/>
</dbReference>
<evidence type="ECO:0000313" key="4">
    <source>
        <dbReference type="EMBL" id="QDV83637.1"/>
    </source>
</evidence>
<dbReference type="Proteomes" id="UP000318081">
    <property type="component" value="Chromosome"/>
</dbReference>
<dbReference type="NCBIfam" id="TIGR00097">
    <property type="entry name" value="HMP-P_kinase"/>
    <property type="match status" value="1"/>
</dbReference>
<dbReference type="CDD" id="cd01169">
    <property type="entry name" value="HMPP_kinase"/>
    <property type="match status" value="1"/>
</dbReference>
<evidence type="ECO:0000256" key="2">
    <source>
        <dbReference type="ARBA" id="ARBA00012135"/>
    </source>
</evidence>
<evidence type="ECO:0000256" key="1">
    <source>
        <dbReference type="ARBA" id="ARBA00004948"/>
    </source>
</evidence>
<dbReference type="SUPFAM" id="SSF53613">
    <property type="entry name" value="Ribokinase-like"/>
    <property type="match status" value="1"/>
</dbReference>
<keyword evidence="4" id="KW-0808">Transferase</keyword>
<protein>
    <recommendedName>
        <fullName evidence="2">hydroxymethylpyrimidine kinase</fullName>
        <ecNumber evidence="2">2.7.1.49</ecNumber>
    </recommendedName>
</protein>
<dbReference type="PANTHER" id="PTHR20858">
    <property type="entry name" value="PHOSPHOMETHYLPYRIMIDINE KINASE"/>
    <property type="match status" value="1"/>
</dbReference>
<sequence length="293" mass="30719">MKPKKPAGKAASRSFSIARKSVALTIAGSDPSGGAGLQADLKAFQQNGVYGMSVVTLLTVQNTVGVKRVEVMPVDLVAEQLECVLEDIPPLAIKTGALGSPAIVRAIAERLETYSGDLIVDPVLISKHGDLLGDGSMTAAYREHLFPIATLITPNRYEVEAILGRKLTDLDSFCQAADDLHQLGPKYVLIKAGVIDGDRQHILADDEHVTCIGVADVPGNHGHGAGCSLSATIAARLTLTSPKHPHALRVNSAVQGAISAVHTSLELSPPLGQGCRPVEHRVLHAGKNAGRAQ</sequence>
<dbReference type="EC" id="2.7.1.49" evidence="2"/>
<dbReference type="EMBL" id="CP036432">
    <property type="protein sequence ID" value="QDV83637.1"/>
    <property type="molecule type" value="Genomic_DNA"/>
</dbReference>
<evidence type="ECO:0000313" key="5">
    <source>
        <dbReference type="Proteomes" id="UP000318081"/>
    </source>
</evidence>
<dbReference type="InterPro" id="IPR004399">
    <property type="entry name" value="HMP/HMP-P_kinase_dom"/>
</dbReference>
<dbReference type="GO" id="GO:0008902">
    <property type="term" value="F:hydroxymethylpyrimidine kinase activity"/>
    <property type="evidence" value="ECO:0007669"/>
    <property type="project" value="UniProtKB-EC"/>
</dbReference>
<keyword evidence="5" id="KW-1185">Reference proteome</keyword>
<reference evidence="4 5" key="1">
    <citation type="submission" date="2019-02" db="EMBL/GenBank/DDBJ databases">
        <title>Deep-cultivation of Planctomycetes and their phenomic and genomic characterization uncovers novel biology.</title>
        <authorList>
            <person name="Wiegand S."/>
            <person name="Jogler M."/>
            <person name="Boedeker C."/>
            <person name="Pinto D."/>
            <person name="Vollmers J."/>
            <person name="Rivas-Marin E."/>
            <person name="Kohn T."/>
            <person name="Peeters S.H."/>
            <person name="Heuer A."/>
            <person name="Rast P."/>
            <person name="Oberbeckmann S."/>
            <person name="Bunk B."/>
            <person name="Jeske O."/>
            <person name="Meyerdierks A."/>
            <person name="Storesund J.E."/>
            <person name="Kallscheuer N."/>
            <person name="Luecker S."/>
            <person name="Lage O.M."/>
            <person name="Pohl T."/>
            <person name="Merkel B.J."/>
            <person name="Hornburger P."/>
            <person name="Mueller R.-W."/>
            <person name="Bruemmer F."/>
            <person name="Labrenz M."/>
            <person name="Spormann A.M."/>
            <person name="Op den Camp H."/>
            <person name="Overmann J."/>
            <person name="Amann R."/>
            <person name="Jetten M.S.M."/>
            <person name="Mascher T."/>
            <person name="Medema M.H."/>
            <person name="Devos D.P."/>
            <person name="Kaster A.-K."/>
            <person name="Ovreas L."/>
            <person name="Rohde M."/>
            <person name="Galperin M.Y."/>
            <person name="Jogler C."/>
        </authorList>
    </citation>
    <scope>NUCLEOTIDE SEQUENCE [LARGE SCALE GENOMIC DNA]</scope>
    <source>
        <strain evidence="4 5">TBK1r</strain>
    </source>
</reference>